<sequence length="68" mass="8080">MGLKINENKTKYMLMTRDPAPFKILNVHQFSFEQVENFKNLGANINHKNNMHNKIKSRIMWQTESTTQ</sequence>
<dbReference type="EMBL" id="VUJU01001694">
    <property type="protein sequence ID" value="KAF0764226.1"/>
    <property type="molecule type" value="Genomic_DNA"/>
</dbReference>
<accession>A0A6G0Z0X9</accession>
<gene>
    <name evidence="1" type="ORF">FWK35_00008373</name>
</gene>
<organism evidence="1 2">
    <name type="scientific">Aphis craccivora</name>
    <name type="common">Cowpea aphid</name>
    <dbReference type="NCBI Taxonomy" id="307492"/>
    <lineage>
        <taxon>Eukaryota</taxon>
        <taxon>Metazoa</taxon>
        <taxon>Ecdysozoa</taxon>
        <taxon>Arthropoda</taxon>
        <taxon>Hexapoda</taxon>
        <taxon>Insecta</taxon>
        <taxon>Pterygota</taxon>
        <taxon>Neoptera</taxon>
        <taxon>Paraneoptera</taxon>
        <taxon>Hemiptera</taxon>
        <taxon>Sternorrhyncha</taxon>
        <taxon>Aphidomorpha</taxon>
        <taxon>Aphidoidea</taxon>
        <taxon>Aphididae</taxon>
        <taxon>Aphidini</taxon>
        <taxon>Aphis</taxon>
        <taxon>Aphis</taxon>
    </lineage>
</organism>
<evidence type="ECO:0000313" key="2">
    <source>
        <dbReference type="Proteomes" id="UP000478052"/>
    </source>
</evidence>
<name>A0A6G0Z0X9_APHCR</name>
<comment type="caution">
    <text evidence="1">The sequence shown here is derived from an EMBL/GenBank/DDBJ whole genome shotgun (WGS) entry which is preliminary data.</text>
</comment>
<dbReference type="Proteomes" id="UP000478052">
    <property type="component" value="Unassembled WGS sequence"/>
</dbReference>
<keyword evidence="2" id="KW-1185">Reference proteome</keyword>
<protein>
    <submittedName>
        <fullName evidence="1">Putative transposon-derived protein F52C9.6</fullName>
    </submittedName>
</protein>
<proteinExistence type="predicted"/>
<dbReference type="OrthoDB" id="8024598at2759"/>
<evidence type="ECO:0000313" key="1">
    <source>
        <dbReference type="EMBL" id="KAF0764226.1"/>
    </source>
</evidence>
<dbReference type="AlphaFoldDB" id="A0A6G0Z0X9"/>
<reference evidence="1 2" key="1">
    <citation type="submission" date="2019-08" db="EMBL/GenBank/DDBJ databases">
        <title>Whole genome of Aphis craccivora.</title>
        <authorList>
            <person name="Voronova N.V."/>
            <person name="Shulinski R.S."/>
            <person name="Bandarenka Y.V."/>
            <person name="Zhorov D.G."/>
            <person name="Warner D."/>
        </authorList>
    </citation>
    <scope>NUCLEOTIDE SEQUENCE [LARGE SCALE GENOMIC DNA]</scope>
    <source>
        <strain evidence="1">180601</strain>
        <tissue evidence="1">Whole Body</tissue>
    </source>
</reference>